<name>A0A1R3GA40_9ROSI</name>
<reference evidence="3" key="1">
    <citation type="submission" date="2013-09" db="EMBL/GenBank/DDBJ databases">
        <title>Corchorus olitorius genome sequencing.</title>
        <authorList>
            <person name="Alam M."/>
            <person name="Haque M.S."/>
            <person name="Islam M.S."/>
            <person name="Emdad E.M."/>
            <person name="Islam M.M."/>
            <person name="Ahmed B."/>
            <person name="Halim A."/>
            <person name="Hossen Q.M.M."/>
            <person name="Hossain M.Z."/>
            <person name="Ahmed R."/>
            <person name="Khan M.M."/>
            <person name="Islam R."/>
            <person name="Rashid M.M."/>
            <person name="Khan S.A."/>
            <person name="Rahman M.S."/>
            <person name="Alam M."/>
            <person name="Yahiya A.S."/>
            <person name="Khan M.S."/>
            <person name="Azam M.S."/>
            <person name="Haque T."/>
            <person name="Lashkar M.Z.H."/>
            <person name="Akhand A.I."/>
            <person name="Morshed G."/>
            <person name="Roy S."/>
            <person name="Uddin K.S."/>
            <person name="Rabeya T."/>
            <person name="Hossain A.S."/>
            <person name="Chowdhury A."/>
            <person name="Snigdha A.R."/>
            <person name="Mortoza M.S."/>
            <person name="Matin S.A."/>
            <person name="Hoque S.M.E."/>
            <person name="Islam M.K."/>
            <person name="Roy D.K."/>
            <person name="Haider R."/>
            <person name="Moosa M.M."/>
            <person name="Elias S.M."/>
            <person name="Hasan A.M."/>
            <person name="Jahan S."/>
            <person name="Shafiuddin M."/>
            <person name="Mahmood N."/>
            <person name="Shommy N.S."/>
        </authorList>
    </citation>
    <scope>NUCLEOTIDE SEQUENCE [LARGE SCALE GENOMIC DNA]</scope>
    <source>
        <strain evidence="3">cv. O-4</strain>
    </source>
</reference>
<proteinExistence type="predicted"/>
<gene>
    <name evidence="2" type="ORF">COLO4_36287</name>
</gene>
<keyword evidence="3" id="KW-1185">Reference proteome</keyword>
<feature type="region of interest" description="Disordered" evidence="1">
    <location>
        <begin position="1"/>
        <end position="38"/>
    </location>
</feature>
<evidence type="ECO:0000256" key="1">
    <source>
        <dbReference type="SAM" id="MobiDB-lite"/>
    </source>
</evidence>
<protein>
    <submittedName>
        <fullName evidence="2">Uncharacterized protein</fullName>
    </submittedName>
</protein>
<sequence length="38" mass="4154">MSGSVAGTEQKDFQSARKVRNANPNSGKQYGNHFKQKG</sequence>
<accession>A0A1R3GA40</accession>
<evidence type="ECO:0000313" key="3">
    <source>
        <dbReference type="Proteomes" id="UP000187203"/>
    </source>
</evidence>
<dbReference type="EMBL" id="AWUE01023086">
    <property type="protein sequence ID" value="OMO54962.1"/>
    <property type="molecule type" value="Genomic_DNA"/>
</dbReference>
<evidence type="ECO:0000313" key="2">
    <source>
        <dbReference type="EMBL" id="OMO54962.1"/>
    </source>
</evidence>
<comment type="caution">
    <text evidence="2">The sequence shown here is derived from an EMBL/GenBank/DDBJ whole genome shotgun (WGS) entry which is preliminary data.</text>
</comment>
<dbReference type="AlphaFoldDB" id="A0A1R3GA40"/>
<organism evidence="2 3">
    <name type="scientific">Corchorus olitorius</name>
    <dbReference type="NCBI Taxonomy" id="93759"/>
    <lineage>
        <taxon>Eukaryota</taxon>
        <taxon>Viridiplantae</taxon>
        <taxon>Streptophyta</taxon>
        <taxon>Embryophyta</taxon>
        <taxon>Tracheophyta</taxon>
        <taxon>Spermatophyta</taxon>
        <taxon>Magnoliopsida</taxon>
        <taxon>eudicotyledons</taxon>
        <taxon>Gunneridae</taxon>
        <taxon>Pentapetalae</taxon>
        <taxon>rosids</taxon>
        <taxon>malvids</taxon>
        <taxon>Malvales</taxon>
        <taxon>Malvaceae</taxon>
        <taxon>Grewioideae</taxon>
        <taxon>Apeibeae</taxon>
        <taxon>Corchorus</taxon>
    </lineage>
</organism>
<dbReference type="Proteomes" id="UP000187203">
    <property type="component" value="Unassembled WGS sequence"/>
</dbReference>